<dbReference type="PANTHER" id="PTHR23421">
    <property type="entry name" value="BETA-GALACTOSIDASE RELATED"/>
    <property type="match status" value="1"/>
</dbReference>
<keyword evidence="3" id="KW-0732">Signal</keyword>
<accession>A0ABZ1CE14</accession>
<evidence type="ECO:0000313" key="6">
    <source>
        <dbReference type="Proteomes" id="UP000738431"/>
    </source>
</evidence>
<dbReference type="PRINTS" id="PR00742">
    <property type="entry name" value="GLHYDRLASE35"/>
</dbReference>
<gene>
    <name evidence="5" type="ORF">K1X11_010940</name>
</gene>
<protein>
    <submittedName>
        <fullName evidence="5">Beta-galactosidase</fullName>
        <ecNumber evidence="5">3.2.1.23</ecNumber>
    </submittedName>
</protein>
<dbReference type="GO" id="GO:0004565">
    <property type="term" value="F:beta-galactosidase activity"/>
    <property type="evidence" value="ECO:0007669"/>
    <property type="project" value="UniProtKB-EC"/>
</dbReference>
<feature type="domain" description="Glycoside hydrolase 35 catalytic" evidence="4">
    <location>
        <begin position="68"/>
        <end position="415"/>
    </location>
</feature>
<reference evidence="5 6" key="2">
    <citation type="submission" date="2023-12" db="EMBL/GenBank/DDBJ databases">
        <title>Description of an unclassified Opitutus bacterium of Verrucomicrobiota.</title>
        <authorList>
            <person name="Zhang D.-F."/>
        </authorList>
    </citation>
    <scope>NUCLEOTIDE SEQUENCE [LARGE SCALE GENOMIC DNA]</scope>
    <source>
        <strain evidence="5 6">WL0086</strain>
    </source>
</reference>
<evidence type="ECO:0000256" key="1">
    <source>
        <dbReference type="ARBA" id="ARBA00009809"/>
    </source>
</evidence>
<keyword evidence="5" id="KW-0378">Hydrolase</keyword>
<dbReference type="EMBL" id="CP139781">
    <property type="protein sequence ID" value="WRQ89923.1"/>
    <property type="molecule type" value="Genomic_DNA"/>
</dbReference>
<dbReference type="Pfam" id="PF01301">
    <property type="entry name" value="Glyco_hydro_35"/>
    <property type="match status" value="1"/>
</dbReference>
<dbReference type="InterPro" id="IPR017853">
    <property type="entry name" value="GH"/>
</dbReference>
<sequence length="748" mass="82732">MTPRNPLWVGLYARHLLLASALSAATVVAAPLTLTTSAPTRSAAPAPAFHLGTPTAPDGQAITVDAQSLLLNGARWTPVMGEFHFSRYPANEWAEELRKMKAGGIDIVATYVFWIHHEEIEGQWDWTGQKDLHRFIELAGASGLKVIVRMGPWCHGEVRNGGLPDWVVARGQVRSEDPAFIASTTTFYEQIAAQCRGLLWKDGGPIIGVQLDNEYGGPASYLLALKRLAIDVGYDVPLYTRTGWPALSTPMPFGEIIPLYGVYAEGFWDRETTSMPGRYWSGFHFSKLRIDANIANEALGRRDVSDPDDVADYPYLTCEIGGGMMSSYHRRILVDPADIYATTLIKLGSGSVSPGYYMYHGGTNPPGQLTTLMEQQDSPLTNWNDMPELNYDFQAPLGQYGQTRPHYFQLRLLHAFLDHFGPSMARMDTFLPDVRPSGQHDISTLRWSVRSDGERGFVFVNNHQRGTTLPAKTDVQFAIRRADGSTLRFPHEPLTVVSDAAFILPFGLQFGHQHQLEWATAQPLAIEHSSTHQEVIFVEIPGIPATFKFAHQAPFTLTPGHSSELDHLTITVRSPDAAGRHGLTGSSLSLPKLRSFPFTLERAAGPLRTIDLATTRQPVATAPTAADFADAAIYRIDLPADFDPAAQNTLLRLHYVGDVARLMIGDTVITDDFYNGNPLEIGLRRHAEALRHAPLRLAILPLQRRAVTGRQPLIFLDPSALPDFGDRDAIAELRQTELTFPTTWHELP</sequence>
<dbReference type="RefSeq" id="WP_221033208.1">
    <property type="nucleotide sequence ID" value="NZ_CP139781.1"/>
</dbReference>
<dbReference type="EC" id="3.2.1.23" evidence="5"/>
<evidence type="ECO:0000256" key="3">
    <source>
        <dbReference type="SAM" id="SignalP"/>
    </source>
</evidence>
<evidence type="ECO:0000256" key="2">
    <source>
        <dbReference type="RuleBase" id="RU003679"/>
    </source>
</evidence>
<keyword evidence="6" id="KW-1185">Reference proteome</keyword>
<feature type="chain" id="PRO_5046567070" evidence="3">
    <location>
        <begin position="30"/>
        <end position="748"/>
    </location>
</feature>
<dbReference type="Gene3D" id="3.20.20.80">
    <property type="entry name" value="Glycosidases"/>
    <property type="match status" value="1"/>
</dbReference>
<dbReference type="InterPro" id="IPR001944">
    <property type="entry name" value="Glycoside_Hdrlase_35"/>
</dbReference>
<feature type="signal peptide" evidence="3">
    <location>
        <begin position="1"/>
        <end position="29"/>
    </location>
</feature>
<proteinExistence type="inferred from homology"/>
<evidence type="ECO:0000259" key="4">
    <source>
        <dbReference type="Pfam" id="PF01301"/>
    </source>
</evidence>
<evidence type="ECO:0000313" key="5">
    <source>
        <dbReference type="EMBL" id="WRQ89923.1"/>
    </source>
</evidence>
<dbReference type="SUPFAM" id="SSF51445">
    <property type="entry name" value="(Trans)glycosidases"/>
    <property type="match status" value="1"/>
</dbReference>
<reference evidence="5 6" key="1">
    <citation type="submission" date="2021-08" db="EMBL/GenBank/DDBJ databases">
        <authorList>
            <person name="Zhang D."/>
            <person name="Zhang A."/>
            <person name="Wang L."/>
        </authorList>
    </citation>
    <scope>NUCLEOTIDE SEQUENCE [LARGE SCALE GENOMIC DNA]</scope>
    <source>
        <strain evidence="5 6">WL0086</strain>
    </source>
</reference>
<name>A0ABZ1CE14_9BACT</name>
<keyword evidence="5" id="KW-0326">Glycosidase</keyword>
<organism evidence="5 6">
    <name type="scientific">Actomonas aquatica</name>
    <dbReference type="NCBI Taxonomy" id="2866162"/>
    <lineage>
        <taxon>Bacteria</taxon>
        <taxon>Pseudomonadati</taxon>
        <taxon>Verrucomicrobiota</taxon>
        <taxon>Opitutia</taxon>
        <taxon>Opitutales</taxon>
        <taxon>Opitutaceae</taxon>
        <taxon>Actomonas</taxon>
    </lineage>
</organism>
<comment type="similarity">
    <text evidence="1 2">Belongs to the glycosyl hydrolase 35 family.</text>
</comment>
<dbReference type="InterPro" id="IPR031330">
    <property type="entry name" value="Gly_Hdrlase_35_cat"/>
</dbReference>
<dbReference type="Proteomes" id="UP000738431">
    <property type="component" value="Chromosome"/>
</dbReference>